<accession>A0A0U3GZX2</accession>
<reference evidence="3 4" key="1">
    <citation type="submission" date="2015-12" db="EMBL/GenBank/DDBJ databases">
        <title>A stable core within a dynamic pangenome in Sulfolobus acidocaldarius.</title>
        <authorList>
            <person name="Anderson R."/>
            <person name="Kouris A."/>
            <person name="Seward C."/>
            <person name="Campbell K."/>
            <person name="Whitaker R."/>
        </authorList>
    </citation>
    <scope>NUCLEOTIDE SEQUENCE [LARGE SCALE GENOMIC DNA]</scope>
    <source>
        <strain evidence="1 4">GG12-C01-09</strain>
        <strain evidence="2 3">NG05B_CO5_07</strain>
    </source>
</reference>
<dbReference type="OMA" id="GECLVSY"/>
<evidence type="ECO:0000313" key="4">
    <source>
        <dbReference type="Proteomes" id="UP000065473"/>
    </source>
</evidence>
<evidence type="ECO:0000313" key="2">
    <source>
        <dbReference type="EMBL" id="ALU30678.1"/>
    </source>
</evidence>
<dbReference type="AlphaFoldDB" id="A0A0U3GZX2"/>
<dbReference type="EMBL" id="CP013694">
    <property type="protein sequence ID" value="ALU29988.1"/>
    <property type="molecule type" value="Genomic_DNA"/>
</dbReference>
<dbReference type="Proteomes" id="UP000065473">
    <property type="component" value="Chromosome"/>
</dbReference>
<proteinExistence type="predicted"/>
<evidence type="ECO:0000313" key="1">
    <source>
        <dbReference type="EMBL" id="ALU29988.1"/>
    </source>
</evidence>
<dbReference type="GeneID" id="14552396"/>
<evidence type="ECO:0000313" key="3">
    <source>
        <dbReference type="Proteomes" id="UP000060043"/>
    </source>
</evidence>
<dbReference type="OrthoDB" id="43977at2157"/>
<sequence length="105" mass="11548">MNLDLNLNGINVSFKIDTGFDGECLLPHDIFSKIGGYEYDGPPVSLSDGRGYLTRAKIVEVVFNGKNLILECISVVYINKTLLGERALSKLGILIDYKNQGVKDP</sequence>
<evidence type="ECO:0008006" key="5">
    <source>
        <dbReference type="Google" id="ProtNLM"/>
    </source>
</evidence>
<dbReference type="Proteomes" id="UP000060043">
    <property type="component" value="Chromosome"/>
</dbReference>
<dbReference type="EMBL" id="CP013695">
    <property type="protein sequence ID" value="ALU30678.1"/>
    <property type="molecule type" value="Genomic_DNA"/>
</dbReference>
<name>A0A0U3GZX2_9CREN</name>
<dbReference type="NCBIfam" id="TIGR03698">
    <property type="entry name" value="clan_AA_DTGF"/>
    <property type="match status" value="1"/>
</dbReference>
<dbReference type="RefSeq" id="WP_011278700.1">
    <property type="nucleotide sequence ID" value="NZ_BHWZ01000005.1"/>
</dbReference>
<protein>
    <recommendedName>
        <fullName evidence="5">Clan AA aspartic protease</fullName>
    </recommendedName>
</protein>
<gene>
    <name evidence="1" type="ORF">ATY89_08625</name>
    <name evidence="2" type="ORF">ATZ20_00035</name>
</gene>
<organism evidence="2 3">
    <name type="scientific">Sulfolobus acidocaldarius</name>
    <dbReference type="NCBI Taxonomy" id="2285"/>
    <lineage>
        <taxon>Archaea</taxon>
        <taxon>Thermoproteota</taxon>
        <taxon>Thermoprotei</taxon>
        <taxon>Sulfolobales</taxon>
        <taxon>Sulfolobaceae</taxon>
        <taxon>Sulfolobus</taxon>
    </lineage>
</organism>
<dbReference type="InterPro" id="IPR022274">
    <property type="entry name" value="Peptidase_asp_AF0612"/>
</dbReference>